<dbReference type="InParanoid" id="A0A2G5C0A0"/>
<gene>
    <name evidence="2" type="ORF">AQUCO_108000001v1</name>
</gene>
<dbReference type="AlphaFoldDB" id="A0A2G5C0A0"/>
<dbReference type="InterPro" id="IPR002156">
    <property type="entry name" value="RNaseH_domain"/>
</dbReference>
<evidence type="ECO:0000313" key="3">
    <source>
        <dbReference type="Proteomes" id="UP000230069"/>
    </source>
</evidence>
<name>A0A2G5C0A0_AQUCA</name>
<organism evidence="2 3">
    <name type="scientific">Aquilegia coerulea</name>
    <name type="common">Rocky mountain columbine</name>
    <dbReference type="NCBI Taxonomy" id="218851"/>
    <lineage>
        <taxon>Eukaryota</taxon>
        <taxon>Viridiplantae</taxon>
        <taxon>Streptophyta</taxon>
        <taxon>Embryophyta</taxon>
        <taxon>Tracheophyta</taxon>
        <taxon>Spermatophyta</taxon>
        <taxon>Magnoliopsida</taxon>
        <taxon>Ranunculales</taxon>
        <taxon>Ranunculaceae</taxon>
        <taxon>Thalictroideae</taxon>
        <taxon>Aquilegia</taxon>
    </lineage>
</organism>
<dbReference type="OrthoDB" id="690769at2759"/>
<dbReference type="GO" id="GO:0003676">
    <property type="term" value="F:nucleic acid binding"/>
    <property type="evidence" value="ECO:0007669"/>
    <property type="project" value="InterPro"/>
</dbReference>
<dbReference type="Pfam" id="PF13456">
    <property type="entry name" value="RVT_3"/>
    <property type="match status" value="1"/>
</dbReference>
<dbReference type="GO" id="GO:0004523">
    <property type="term" value="F:RNA-DNA hybrid ribonuclease activity"/>
    <property type="evidence" value="ECO:0007669"/>
    <property type="project" value="InterPro"/>
</dbReference>
<reference evidence="2 3" key="1">
    <citation type="submission" date="2017-09" db="EMBL/GenBank/DDBJ databases">
        <title>WGS assembly of Aquilegia coerulea Goldsmith.</title>
        <authorList>
            <person name="Hodges S."/>
            <person name="Kramer E."/>
            <person name="Nordborg M."/>
            <person name="Tomkins J."/>
            <person name="Borevitz J."/>
            <person name="Derieg N."/>
            <person name="Yan J."/>
            <person name="Mihaltcheva S."/>
            <person name="Hayes R.D."/>
            <person name="Rokhsar D."/>
        </authorList>
    </citation>
    <scope>NUCLEOTIDE SEQUENCE [LARGE SCALE GENOMIC DNA]</scope>
    <source>
        <strain evidence="3">cv. Goldsmith</strain>
    </source>
</reference>
<evidence type="ECO:0000313" key="2">
    <source>
        <dbReference type="EMBL" id="PIA24692.1"/>
    </source>
</evidence>
<proteinExistence type="predicted"/>
<accession>A0A2G5C0A0</accession>
<feature type="domain" description="RNase H type-1" evidence="1">
    <location>
        <begin position="6"/>
        <end position="40"/>
    </location>
</feature>
<evidence type="ECO:0000259" key="1">
    <source>
        <dbReference type="Pfam" id="PF13456"/>
    </source>
</evidence>
<keyword evidence="3" id="KW-1185">Reference proteome</keyword>
<dbReference type="EMBL" id="KZ305542">
    <property type="protein sequence ID" value="PIA24692.1"/>
    <property type="molecule type" value="Genomic_DNA"/>
</dbReference>
<sequence length="89" mass="10362">MTPSRRAKVYANKAKNLMSSIEKCNLTYIYRESNRCANYLDSLSTKEDKLSMFYSSLSKQLENIIIQITDIYLYYSSKLSMFYSSSGHN</sequence>
<dbReference type="Proteomes" id="UP000230069">
    <property type="component" value="Unassembled WGS sequence"/>
</dbReference>
<protein>
    <recommendedName>
        <fullName evidence="1">RNase H type-1 domain-containing protein</fullName>
    </recommendedName>
</protein>